<keyword evidence="1" id="KW-0812">Transmembrane</keyword>
<sequence length="132" mass="14739">MGTNFSLNQSLSSLSDTTMKTESTTAGTTLGATDNHYPGNSESLNFLFIPLAVLITVMLLSVMVYLMSRRKHKIFAKHPYVPSFTFDTSDIEDDDDLETEHLLKGKLRLDEPYFKGINSSKTYATNGNELYA</sequence>
<feature type="transmembrane region" description="Helical" evidence="1">
    <location>
        <begin position="46"/>
        <end position="67"/>
    </location>
</feature>
<name>A0A1Q3F8S7_CULTA</name>
<evidence type="ECO:0000313" key="2">
    <source>
        <dbReference type="EMBL" id="JAV23980.1"/>
    </source>
</evidence>
<organism evidence="2">
    <name type="scientific">Culex tarsalis</name>
    <name type="common">Encephalitis mosquito</name>
    <dbReference type="NCBI Taxonomy" id="7177"/>
    <lineage>
        <taxon>Eukaryota</taxon>
        <taxon>Metazoa</taxon>
        <taxon>Ecdysozoa</taxon>
        <taxon>Arthropoda</taxon>
        <taxon>Hexapoda</taxon>
        <taxon>Insecta</taxon>
        <taxon>Pterygota</taxon>
        <taxon>Neoptera</taxon>
        <taxon>Endopterygota</taxon>
        <taxon>Diptera</taxon>
        <taxon>Nematocera</taxon>
        <taxon>Culicoidea</taxon>
        <taxon>Culicidae</taxon>
        <taxon>Culicinae</taxon>
        <taxon>Culicini</taxon>
        <taxon>Culex</taxon>
        <taxon>Culex</taxon>
    </lineage>
</organism>
<reference evidence="2" key="1">
    <citation type="submission" date="2017-01" db="EMBL/GenBank/DDBJ databases">
        <title>A deep insight into the sialotranscriptome of adult male and female Cluex tarsalis mosquitoes.</title>
        <authorList>
            <person name="Ribeiro J.M."/>
            <person name="Moreira F."/>
            <person name="Bernard K.A."/>
            <person name="Calvo E."/>
        </authorList>
    </citation>
    <scope>NUCLEOTIDE SEQUENCE</scope>
    <source>
        <strain evidence="2">Kern County</strain>
        <tissue evidence="2">Salivary glands</tissue>
    </source>
</reference>
<keyword evidence="1" id="KW-1133">Transmembrane helix</keyword>
<proteinExistence type="predicted"/>
<accession>A0A1Q3F8S7</accession>
<protein>
    <submittedName>
        <fullName evidence="2">Putative conserved plasma membrane protein</fullName>
    </submittedName>
</protein>
<keyword evidence="1" id="KW-0472">Membrane</keyword>
<dbReference type="AlphaFoldDB" id="A0A1Q3F8S7"/>
<dbReference type="EMBL" id="GFDL01011065">
    <property type="protein sequence ID" value="JAV23980.1"/>
    <property type="molecule type" value="Transcribed_RNA"/>
</dbReference>
<evidence type="ECO:0000256" key="1">
    <source>
        <dbReference type="SAM" id="Phobius"/>
    </source>
</evidence>